<proteinExistence type="predicted"/>
<comment type="caution">
    <text evidence="2">The sequence shown here is derived from an EMBL/GenBank/DDBJ whole genome shotgun (WGS) entry which is preliminary data.</text>
</comment>
<reference evidence="2" key="1">
    <citation type="submission" date="2020-03" db="EMBL/GenBank/DDBJ databases">
        <authorList>
            <person name="Weist P."/>
        </authorList>
    </citation>
    <scope>NUCLEOTIDE SEQUENCE</scope>
</reference>
<gene>
    <name evidence="2" type="ORF">PLEPLA_LOCUS4634</name>
</gene>
<feature type="compositionally biased region" description="Basic and acidic residues" evidence="1">
    <location>
        <begin position="27"/>
        <end position="60"/>
    </location>
</feature>
<evidence type="ECO:0000256" key="1">
    <source>
        <dbReference type="SAM" id="MobiDB-lite"/>
    </source>
</evidence>
<dbReference type="EMBL" id="CADEAL010000228">
    <property type="protein sequence ID" value="CAB1416841.1"/>
    <property type="molecule type" value="Genomic_DNA"/>
</dbReference>
<evidence type="ECO:0000313" key="3">
    <source>
        <dbReference type="Proteomes" id="UP001153269"/>
    </source>
</evidence>
<sequence length="162" mass="18203">MASAAANGAALQLTAFTARMRNGPRHSSTERPQREREEARRRERQERGETARGRRGDRRERRGKRRRKSDESMTFWGGLPLEVPRQKRTGVLVRRRGEKTRGCEIHRLDLSEGKCGAAEGGSGNPGSGLGLIHRLKASCGHLQQIRLVSEGEISPEMWPQLL</sequence>
<accession>A0A9N7TPN6</accession>
<organism evidence="2 3">
    <name type="scientific">Pleuronectes platessa</name>
    <name type="common">European plaice</name>
    <dbReference type="NCBI Taxonomy" id="8262"/>
    <lineage>
        <taxon>Eukaryota</taxon>
        <taxon>Metazoa</taxon>
        <taxon>Chordata</taxon>
        <taxon>Craniata</taxon>
        <taxon>Vertebrata</taxon>
        <taxon>Euteleostomi</taxon>
        <taxon>Actinopterygii</taxon>
        <taxon>Neopterygii</taxon>
        <taxon>Teleostei</taxon>
        <taxon>Neoteleostei</taxon>
        <taxon>Acanthomorphata</taxon>
        <taxon>Carangaria</taxon>
        <taxon>Pleuronectiformes</taxon>
        <taxon>Pleuronectoidei</taxon>
        <taxon>Pleuronectidae</taxon>
        <taxon>Pleuronectes</taxon>
    </lineage>
</organism>
<dbReference type="AlphaFoldDB" id="A0A9N7TPN6"/>
<protein>
    <submittedName>
        <fullName evidence="2">Uncharacterized protein</fullName>
    </submittedName>
</protein>
<feature type="region of interest" description="Disordered" evidence="1">
    <location>
        <begin position="14"/>
        <end position="78"/>
    </location>
</feature>
<keyword evidence="3" id="KW-1185">Reference proteome</keyword>
<evidence type="ECO:0000313" key="2">
    <source>
        <dbReference type="EMBL" id="CAB1416841.1"/>
    </source>
</evidence>
<name>A0A9N7TPN6_PLEPL</name>
<dbReference type="Proteomes" id="UP001153269">
    <property type="component" value="Unassembled WGS sequence"/>
</dbReference>